<dbReference type="Gene3D" id="1.20.1280.50">
    <property type="match status" value="1"/>
</dbReference>
<dbReference type="EMBL" id="JARJCM010000101">
    <property type="protein sequence ID" value="KAJ7029496.1"/>
    <property type="molecule type" value="Genomic_DNA"/>
</dbReference>
<dbReference type="InterPro" id="IPR036047">
    <property type="entry name" value="F-box-like_dom_sf"/>
</dbReference>
<dbReference type="InterPro" id="IPR001810">
    <property type="entry name" value="F-box_dom"/>
</dbReference>
<evidence type="ECO:0000259" key="1">
    <source>
        <dbReference type="PROSITE" id="PS50181"/>
    </source>
</evidence>
<organism evidence="2 3">
    <name type="scientific">Mycena alexandri</name>
    <dbReference type="NCBI Taxonomy" id="1745969"/>
    <lineage>
        <taxon>Eukaryota</taxon>
        <taxon>Fungi</taxon>
        <taxon>Dikarya</taxon>
        <taxon>Basidiomycota</taxon>
        <taxon>Agaricomycotina</taxon>
        <taxon>Agaricomycetes</taxon>
        <taxon>Agaricomycetidae</taxon>
        <taxon>Agaricales</taxon>
        <taxon>Marasmiineae</taxon>
        <taxon>Mycenaceae</taxon>
        <taxon>Mycena</taxon>
    </lineage>
</organism>
<dbReference type="PROSITE" id="PS50181">
    <property type="entry name" value="FBOX"/>
    <property type="match status" value="1"/>
</dbReference>
<keyword evidence="3" id="KW-1185">Reference proteome</keyword>
<gene>
    <name evidence="2" type="ORF">C8F04DRAFT_1116520</name>
</gene>
<dbReference type="AlphaFoldDB" id="A0AAD6WZR1"/>
<evidence type="ECO:0000313" key="2">
    <source>
        <dbReference type="EMBL" id="KAJ7029496.1"/>
    </source>
</evidence>
<sequence>MLFSHLDADVLSHIFALIDVYTILSLSRVNKYFHEISSTKHLWIAIVRGLALRRLVDAPSDDVLDTLSKDALVDEVRRVVCGPSTWSLTSLDPPMLSRQTTISLQYPYRHAELLPGGIHIVFSWAGAMGEGFQCWDVHAHRQVWSWERPGRQAREAKFDFRAGESEAVVALVVSTEIANNYEILVLDVNLTTGDSHDLFHLPTGDAFPTDMQISGDFLAFRASINWFILTSFVVLVNWRTADVIVFYLVSQEPNFSLLPDHIILVCPGSAHGIPSHLRLYSISSLSSLWHPMDHLDLETYIMAANLGDIPFVSCNIPTSNLIHELRRQVSISVVPSPIHDAVYNCVIEVITSGMSPPPRPPSLLARLHSRLRSRPIASCPMTKIVTRAHFTLSLLSPQFVLKSVVHHQKDLPFTARSTYNLVVRNGLPMIVHGRDETEVAHGRDLPGMGDASHVRLVHSGAVLAIYPSHAVVSYYR</sequence>
<proteinExistence type="predicted"/>
<dbReference type="Proteomes" id="UP001218188">
    <property type="component" value="Unassembled WGS sequence"/>
</dbReference>
<reference evidence="2" key="1">
    <citation type="submission" date="2023-03" db="EMBL/GenBank/DDBJ databases">
        <title>Massive genome expansion in bonnet fungi (Mycena s.s.) driven by repeated elements and novel gene families across ecological guilds.</title>
        <authorList>
            <consortium name="Lawrence Berkeley National Laboratory"/>
            <person name="Harder C.B."/>
            <person name="Miyauchi S."/>
            <person name="Viragh M."/>
            <person name="Kuo A."/>
            <person name="Thoen E."/>
            <person name="Andreopoulos B."/>
            <person name="Lu D."/>
            <person name="Skrede I."/>
            <person name="Drula E."/>
            <person name="Henrissat B."/>
            <person name="Morin E."/>
            <person name="Kohler A."/>
            <person name="Barry K."/>
            <person name="LaButti K."/>
            <person name="Morin E."/>
            <person name="Salamov A."/>
            <person name="Lipzen A."/>
            <person name="Mereny Z."/>
            <person name="Hegedus B."/>
            <person name="Baldrian P."/>
            <person name="Stursova M."/>
            <person name="Weitz H."/>
            <person name="Taylor A."/>
            <person name="Grigoriev I.V."/>
            <person name="Nagy L.G."/>
            <person name="Martin F."/>
            <person name="Kauserud H."/>
        </authorList>
    </citation>
    <scope>NUCLEOTIDE SEQUENCE</scope>
    <source>
        <strain evidence="2">CBHHK200</strain>
    </source>
</reference>
<comment type="caution">
    <text evidence="2">The sequence shown here is derived from an EMBL/GenBank/DDBJ whole genome shotgun (WGS) entry which is preliminary data.</text>
</comment>
<name>A0AAD6WZR1_9AGAR</name>
<protein>
    <recommendedName>
        <fullName evidence="1">F-box domain-containing protein</fullName>
    </recommendedName>
</protein>
<accession>A0AAD6WZR1</accession>
<dbReference type="Pfam" id="PF12937">
    <property type="entry name" value="F-box-like"/>
    <property type="match status" value="1"/>
</dbReference>
<evidence type="ECO:0000313" key="3">
    <source>
        <dbReference type="Proteomes" id="UP001218188"/>
    </source>
</evidence>
<feature type="domain" description="F-box" evidence="1">
    <location>
        <begin position="1"/>
        <end position="46"/>
    </location>
</feature>
<dbReference type="SUPFAM" id="SSF81383">
    <property type="entry name" value="F-box domain"/>
    <property type="match status" value="1"/>
</dbReference>